<dbReference type="STRING" id="206665.SAMN04488516_10622"/>
<dbReference type="Proteomes" id="UP000199602">
    <property type="component" value="Unassembled WGS sequence"/>
</dbReference>
<evidence type="ECO:0000313" key="1">
    <source>
        <dbReference type="EMBL" id="SDN74168.1"/>
    </source>
</evidence>
<dbReference type="Pfam" id="PF16256">
    <property type="entry name" value="DUF4911"/>
    <property type="match status" value="1"/>
</dbReference>
<reference evidence="1 2" key="1">
    <citation type="submission" date="2016-10" db="EMBL/GenBank/DDBJ databases">
        <authorList>
            <person name="de Groot N.N."/>
        </authorList>
    </citation>
    <scope>NUCLEOTIDE SEQUENCE [LARGE SCALE GENOMIC DNA]</scope>
    <source>
        <strain evidence="1 2">DSM 15269</strain>
    </source>
</reference>
<protein>
    <recommendedName>
        <fullName evidence="3">DUF4911 domain-containing protein</fullName>
    </recommendedName>
</protein>
<gene>
    <name evidence="1" type="ORF">SAMN04488516_10622</name>
</gene>
<dbReference type="EMBL" id="FNIN01000006">
    <property type="protein sequence ID" value="SDN74168.1"/>
    <property type="molecule type" value="Genomic_DNA"/>
</dbReference>
<evidence type="ECO:0008006" key="3">
    <source>
        <dbReference type="Google" id="ProtNLM"/>
    </source>
</evidence>
<dbReference type="RefSeq" id="WP_092065257.1">
    <property type="nucleotide sequence ID" value="NZ_FNIN01000006.1"/>
</dbReference>
<dbReference type="AlphaFoldDB" id="A0A1H0DVR7"/>
<dbReference type="OrthoDB" id="5472144at2"/>
<sequence length="75" mass="8989">MFSCRIYLKIPRSEIAYLKFLIEGWDNLAYFTVIDKYKAVVQLVCSKDYLQQVLFFLKKINSELNIDIIYVKEEI</sequence>
<accession>A0A1H0DVR7</accession>
<dbReference type="InterPro" id="IPR032587">
    <property type="entry name" value="DUF4911"/>
</dbReference>
<proteinExistence type="predicted"/>
<evidence type="ECO:0000313" key="2">
    <source>
        <dbReference type="Proteomes" id="UP000199602"/>
    </source>
</evidence>
<organism evidence="1 2">
    <name type="scientific">Desulfonauticus submarinus</name>
    <dbReference type="NCBI Taxonomy" id="206665"/>
    <lineage>
        <taxon>Bacteria</taxon>
        <taxon>Pseudomonadati</taxon>
        <taxon>Thermodesulfobacteriota</taxon>
        <taxon>Desulfovibrionia</taxon>
        <taxon>Desulfovibrionales</taxon>
        <taxon>Desulfonauticaceae</taxon>
        <taxon>Desulfonauticus</taxon>
    </lineage>
</organism>
<keyword evidence="2" id="KW-1185">Reference proteome</keyword>
<name>A0A1H0DVR7_9BACT</name>